<keyword evidence="2" id="KW-1185">Reference proteome</keyword>
<name>A0ABU5WM60_9BURK</name>
<organism evidence="1 2">
    <name type="scientific">Burkholderia anthinoferrum</name>
    <dbReference type="NCBI Taxonomy" id="3090833"/>
    <lineage>
        <taxon>Bacteria</taxon>
        <taxon>Pseudomonadati</taxon>
        <taxon>Pseudomonadota</taxon>
        <taxon>Betaproteobacteria</taxon>
        <taxon>Burkholderiales</taxon>
        <taxon>Burkholderiaceae</taxon>
        <taxon>Burkholderia</taxon>
    </lineage>
</organism>
<dbReference type="EMBL" id="JAWRLE010000013">
    <property type="protein sequence ID" value="MEB2579408.1"/>
    <property type="molecule type" value="Genomic_DNA"/>
</dbReference>
<gene>
    <name evidence="1" type="ORF">SB593_10615</name>
</gene>
<dbReference type="RefSeq" id="WP_143328733.1">
    <property type="nucleotide sequence ID" value="NZ_JAWRKY010000005.1"/>
</dbReference>
<proteinExistence type="predicted"/>
<evidence type="ECO:0000313" key="2">
    <source>
        <dbReference type="Proteomes" id="UP001304467"/>
    </source>
</evidence>
<dbReference type="Proteomes" id="UP001304467">
    <property type="component" value="Unassembled WGS sequence"/>
</dbReference>
<accession>A0ABU5WM60</accession>
<protein>
    <submittedName>
        <fullName evidence="1">Uncharacterized protein</fullName>
    </submittedName>
</protein>
<reference evidence="1 2" key="1">
    <citation type="journal article" date="2023" name="Front. Microbiol.">
        <title>Genomic analyses of Burkholderia respiratory isolates indicates two evolutionarily distinct B. anthina clades.</title>
        <authorList>
            <person name="Pham A."/>
            <person name="Volmer J.G."/>
            <person name="Chambers D.C."/>
            <person name="Smith D.J."/>
            <person name="Reid D.W."/>
            <person name="Burr L."/>
            <person name="Wells T.J."/>
        </authorList>
    </citation>
    <scope>NUCLEOTIDE SEQUENCE [LARGE SCALE GENOMIC DNA]</scope>
    <source>
        <strain evidence="1 2">BCCIQ07A</strain>
    </source>
</reference>
<comment type="caution">
    <text evidence="1">The sequence shown here is derived from an EMBL/GenBank/DDBJ whole genome shotgun (WGS) entry which is preliminary data.</text>
</comment>
<evidence type="ECO:0000313" key="1">
    <source>
        <dbReference type="EMBL" id="MEB2579408.1"/>
    </source>
</evidence>
<sequence>MASVDFIPAGKSAEDSARALRQVNDALINEASFAWKIHNTLAFMVEALPEDTEEGLPTACLLRELRADMDKLATSLGDLVSKVRHD</sequence>